<sequence length="120" mass="13732">MSFIISEAQAGFIPGRRIADNIILAHELVKSYSRKHISPRCMIKVDLQKAYDSVEWAYLEQVLEGLAFPEKFTKWIMVCVRTVNYTILLNGETVEPFNAVRGLRQGDPISPSFLQLQWST</sequence>
<organism evidence="1 2">
    <name type="scientific">Nicotiana tabacum</name>
    <name type="common">Common tobacco</name>
    <dbReference type="NCBI Taxonomy" id="4097"/>
    <lineage>
        <taxon>Eukaryota</taxon>
        <taxon>Viridiplantae</taxon>
        <taxon>Streptophyta</taxon>
        <taxon>Embryophyta</taxon>
        <taxon>Tracheophyta</taxon>
        <taxon>Spermatophyta</taxon>
        <taxon>Magnoliopsida</taxon>
        <taxon>eudicotyledons</taxon>
        <taxon>Gunneridae</taxon>
        <taxon>Pentapetalae</taxon>
        <taxon>asterids</taxon>
        <taxon>lamiids</taxon>
        <taxon>Solanales</taxon>
        <taxon>Solanaceae</taxon>
        <taxon>Nicotianoideae</taxon>
        <taxon>Nicotianeae</taxon>
        <taxon>Nicotiana</taxon>
    </lineage>
</organism>
<protein>
    <submittedName>
        <fullName evidence="2">Secreted RxLR effector protein 78-like</fullName>
    </submittedName>
</protein>
<name>A0AC58S5K8_TOBAC</name>
<accession>A0AC58S5K8</accession>
<gene>
    <name evidence="2" type="primary">LOC142165792</name>
</gene>
<evidence type="ECO:0000313" key="2">
    <source>
        <dbReference type="RefSeq" id="XP_075080266.1"/>
    </source>
</evidence>
<reference evidence="1" key="1">
    <citation type="journal article" date="2014" name="Nat. Commun.">
        <title>The tobacco genome sequence and its comparison with those of tomato and potato.</title>
        <authorList>
            <person name="Sierro N."/>
            <person name="Battey J.N."/>
            <person name="Ouadi S."/>
            <person name="Bakaher N."/>
            <person name="Bovet L."/>
            <person name="Willig A."/>
            <person name="Goepfert S."/>
            <person name="Peitsch M.C."/>
            <person name="Ivanov N.V."/>
        </authorList>
    </citation>
    <scope>NUCLEOTIDE SEQUENCE [LARGE SCALE GENOMIC DNA]</scope>
</reference>
<dbReference type="RefSeq" id="XP_075080266.1">
    <property type="nucleotide sequence ID" value="XM_075224165.1"/>
</dbReference>
<reference evidence="2" key="2">
    <citation type="submission" date="2025-08" db="UniProtKB">
        <authorList>
            <consortium name="RefSeq"/>
        </authorList>
    </citation>
    <scope>IDENTIFICATION</scope>
    <source>
        <tissue evidence="2">Leaf</tissue>
    </source>
</reference>
<dbReference type="Proteomes" id="UP000790787">
    <property type="component" value="Chromosome 11"/>
</dbReference>
<keyword evidence="1" id="KW-1185">Reference proteome</keyword>
<proteinExistence type="predicted"/>
<evidence type="ECO:0000313" key="1">
    <source>
        <dbReference type="Proteomes" id="UP000790787"/>
    </source>
</evidence>